<protein>
    <recommendedName>
        <fullName evidence="4">Zinc finger double-stranded RNA binding domain-containing protein</fullName>
    </recommendedName>
</protein>
<dbReference type="AlphaFoldDB" id="A0A087T9N2"/>
<dbReference type="OrthoDB" id="77607at2759"/>
<feature type="non-terminal residue" evidence="5">
    <location>
        <position position="1"/>
    </location>
</feature>
<sequence>ICDAHMNSDLMWKAHIQGKRHLKNIKKECPG</sequence>
<evidence type="ECO:0000256" key="1">
    <source>
        <dbReference type="ARBA" id="ARBA00022723"/>
    </source>
</evidence>
<feature type="non-terminal residue" evidence="5">
    <location>
        <position position="31"/>
    </location>
</feature>
<name>A0A087T9N2_STEMI</name>
<gene>
    <name evidence="5" type="ORF">X975_11877</name>
</gene>
<dbReference type="GO" id="GO:0008270">
    <property type="term" value="F:zinc ion binding"/>
    <property type="evidence" value="ECO:0007669"/>
    <property type="project" value="UniProtKB-KW"/>
</dbReference>
<keyword evidence="6" id="KW-1185">Reference proteome</keyword>
<accession>A0A087T9N2</accession>
<dbReference type="Pfam" id="PF12171">
    <property type="entry name" value="zf-C2H2_jaz"/>
    <property type="match status" value="1"/>
</dbReference>
<dbReference type="InterPro" id="IPR022755">
    <property type="entry name" value="Znf_C2H2_jaz"/>
</dbReference>
<keyword evidence="3" id="KW-0862">Zinc</keyword>
<dbReference type="EMBL" id="KK114173">
    <property type="protein sequence ID" value="KFM61821.1"/>
    <property type="molecule type" value="Genomic_DNA"/>
</dbReference>
<evidence type="ECO:0000313" key="5">
    <source>
        <dbReference type="EMBL" id="KFM61821.1"/>
    </source>
</evidence>
<evidence type="ECO:0000256" key="3">
    <source>
        <dbReference type="ARBA" id="ARBA00022833"/>
    </source>
</evidence>
<reference evidence="5 6" key="1">
    <citation type="submission" date="2013-11" db="EMBL/GenBank/DDBJ databases">
        <title>Genome sequencing of Stegodyphus mimosarum.</title>
        <authorList>
            <person name="Bechsgaard J."/>
        </authorList>
    </citation>
    <scope>NUCLEOTIDE SEQUENCE [LARGE SCALE GENOMIC DNA]</scope>
</reference>
<keyword evidence="1" id="KW-0479">Metal-binding</keyword>
<evidence type="ECO:0000313" key="6">
    <source>
        <dbReference type="Proteomes" id="UP000054359"/>
    </source>
</evidence>
<dbReference type="SUPFAM" id="SSF57667">
    <property type="entry name" value="beta-beta-alpha zinc fingers"/>
    <property type="match status" value="1"/>
</dbReference>
<feature type="domain" description="Zinc finger double-stranded RNA binding" evidence="4">
    <location>
        <begin position="1"/>
        <end position="21"/>
    </location>
</feature>
<evidence type="ECO:0000256" key="2">
    <source>
        <dbReference type="ARBA" id="ARBA00022771"/>
    </source>
</evidence>
<proteinExistence type="predicted"/>
<dbReference type="Gene3D" id="3.30.160.60">
    <property type="entry name" value="Classic Zinc Finger"/>
    <property type="match status" value="1"/>
</dbReference>
<evidence type="ECO:0000259" key="4">
    <source>
        <dbReference type="Pfam" id="PF12171"/>
    </source>
</evidence>
<dbReference type="InterPro" id="IPR036236">
    <property type="entry name" value="Znf_C2H2_sf"/>
</dbReference>
<dbReference type="Proteomes" id="UP000054359">
    <property type="component" value="Unassembled WGS sequence"/>
</dbReference>
<keyword evidence="2" id="KW-0863">Zinc-finger</keyword>
<organism evidence="5 6">
    <name type="scientific">Stegodyphus mimosarum</name>
    <name type="common">African social velvet spider</name>
    <dbReference type="NCBI Taxonomy" id="407821"/>
    <lineage>
        <taxon>Eukaryota</taxon>
        <taxon>Metazoa</taxon>
        <taxon>Ecdysozoa</taxon>
        <taxon>Arthropoda</taxon>
        <taxon>Chelicerata</taxon>
        <taxon>Arachnida</taxon>
        <taxon>Araneae</taxon>
        <taxon>Araneomorphae</taxon>
        <taxon>Entelegynae</taxon>
        <taxon>Eresoidea</taxon>
        <taxon>Eresidae</taxon>
        <taxon>Stegodyphus</taxon>
    </lineage>
</organism>